<dbReference type="Pfam" id="PF07883">
    <property type="entry name" value="Cupin_2"/>
    <property type="match status" value="1"/>
</dbReference>
<proteinExistence type="predicted"/>
<evidence type="ECO:0000259" key="2">
    <source>
        <dbReference type="Pfam" id="PF07883"/>
    </source>
</evidence>
<dbReference type="InterPro" id="IPR047263">
    <property type="entry name" value="HNL-like_cupin"/>
</dbReference>
<feature type="signal peptide" evidence="1">
    <location>
        <begin position="1"/>
        <end position="21"/>
    </location>
</feature>
<accession>A0A379KML7</accession>
<protein>
    <submittedName>
        <fullName evidence="3">Cupin</fullName>
    </submittedName>
</protein>
<evidence type="ECO:0000256" key="1">
    <source>
        <dbReference type="SAM" id="SignalP"/>
    </source>
</evidence>
<dbReference type="Proteomes" id="UP000254602">
    <property type="component" value="Unassembled WGS sequence"/>
</dbReference>
<feature type="domain" description="Cupin type-2" evidence="2">
    <location>
        <begin position="70"/>
        <end position="131"/>
    </location>
</feature>
<dbReference type="EMBL" id="UGUY01000001">
    <property type="protein sequence ID" value="SUD69243.1"/>
    <property type="molecule type" value="Genomic_DNA"/>
</dbReference>
<dbReference type="Gene3D" id="2.60.120.10">
    <property type="entry name" value="Jelly Rolls"/>
    <property type="match status" value="1"/>
</dbReference>
<dbReference type="InterPro" id="IPR014710">
    <property type="entry name" value="RmlC-like_jellyroll"/>
</dbReference>
<gene>
    <name evidence="3" type="ORF">NCTC7914_03385</name>
</gene>
<reference evidence="3 4" key="1">
    <citation type="submission" date="2018-06" db="EMBL/GenBank/DDBJ databases">
        <authorList>
            <consortium name="Pathogen Informatics"/>
            <person name="Doyle S."/>
        </authorList>
    </citation>
    <scope>NUCLEOTIDE SEQUENCE [LARGE SCALE GENOMIC DNA]</scope>
    <source>
        <strain evidence="3 4">NCTC7914</strain>
    </source>
</reference>
<feature type="chain" id="PRO_5016878776" evidence="1">
    <location>
        <begin position="22"/>
        <end position="162"/>
    </location>
</feature>
<keyword evidence="1" id="KW-0732">Signal</keyword>
<dbReference type="RefSeq" id="WP_187306325.1">
    <property type="nucleotide sequence ID" value="NZ_UGUY01000001.1"/>
</dbReference>
<dbReference type="AlphaFoldDB" id="A0A379KML7"/>
<dbReference type="InterPro" id="IPR011051">
    <property type="entry name" value="RmlC_Cupin_sf"/>
</dbReference>
<organism evidence="3 4">
    <name type="scientific">Pseudomonas putida</name>
    <name type="common">Arthrobacter siderocapsulatus</name>
    <dbReference type="NCBI Taxonomy" id="303"/>
    <lineage>
        <taxon>Bacteria</taxon>
        <taxon>Pseudomonadati</taxon>
        <taxon>Pseudomonadota</taxon>
        <taxon>Gammaproteobacteria</taxon>
        <taxon>Pseudomonadales</taxon>
        <taxon>Pseudomonadaceae</taxon>
        <taxon>Pseudomonas</taxon>
    </lineage>
</organism>
<dbReference type="CDD" id="cd02233">
    <property type="entry name" value="cupin_HNL-like"/>
    <property type="match status" value="1"/>
</dbReference>
<dbReference type="PANTHER" id="PTHR43698:SF1">
    <property type="entry name" value="BLL4564 PROTEIN"/>
    <property type="match status" value="1"/>
</dbReference>
<evidence type="ECO:0000313" key="3">
    <source>
        <dbReference type="EMBL" id="SUD69243.1"/>
    </source>
</evidence>
<evidence type="ECO:0000313" key="4">
    <source>
        <dbReference type="Proteomes" id="UP000254602"/>
    </source>
</evidence>
<dbReference type="SUPFAM" id="SSF51182">
    <property type="entry name" value="RmlC-like cupins"/>
    <property type="match status" value="1"/>
</dbReference>
<sequence length="162" mass="17059">MQKIVAGFALASVLIPAAAIASGPAPDQTMLVVRNGEQPSINGPATSFVGSARIDPLFPARAPSRVSAGYVNFQPGARSMWHTHPLGQTLVVTTGTGWVQQAGGKKQLIKPGDVIWTPPGVKHWHGATATTGMTHMAIQEALDGKNVEWLEPVSEAQYEAAE</sequence>
<name>A0A379KML7_PSEPU</name>
<dbReference type="InterPro" id="IPR013096">
    <property type="entry name" value="Cupin_2"/>
</dbReference>
<dbReference type="PANTHER" id="PTHR43698">
    <property type="entry name" value="RIBD C-TERMINAL DOMAIN CONTAINING PROTEIN"/>
    <property type="match status" value="1"/>
</dbReference>